<feature type="domain" description="DUF7083" evidence="1">
    <location>
        <begin position="1"/>
        <end position="81"/>
    </location>
</feature>
<name>A0A182PWN3_9DIPT</name>
<dbReference type="Pfam" id="PF23309">
    <property type="entry name" value="DUF7083"/>
    <property type="match status" value="1"/>
</dbReference>
<accession>A0A182PWN3</accession>
<dbReference type="AlphaFoldDB" id="A0A182PWN3"/>
<dbReference type="STRING" id="199890.A0A182PWN3"/>
<proteinExistence type="predicted"/>
<dbReference type="EnsemblMetazoa" id="AEPI011370-RA">
    <property type="protein sequence ID" value="AEPI011370-PA"/>
    <property type="gene ID" value="AEPI011370"/>
</dbReference>
<dbReference type="InterPro" id="IPR055510">
    <property type="entry name" value="DUF7083"/>
</dbReference>
<protein>
    <recommendedName>
        <fullName evidence="1">DUF7083 domain-containing protein</fullName>
    </recommendedName>
</protein>
<evidence type="ECO:0000313" key="3">
    <source>
        <dbReference type="Proteomes" id="UP000075885"/>
    </source>
</evidence>
<dbReference type="Proteomes" id="UP000075885">
    <property type="component" value="Unassembled WGS sequence"/>
</dbReference>
<dbReference type="VEuPathDB" id="VectorBase:AEPI011370"/>
<organism evidence="2 3">
    <name type="scientific">Anopheles epiroticus</name>
    <dbReference type="NCBI Taxonomy" id="199890"/>
    <lineage>
        <taxon>Eukaryota</taxon>
        <taxon>Metazoa</taxon>
        <taxon>Ecdysozoa</taxon>
        <taxon>Arthropoda</taxon>
        <taxon>Hexapoda</taxon>
        <taxon>Insecta</taxon>
        <taxon>Pterygota</taxon>
        <taxon>Neoptera</taxon>
        <taxon>Endopterygota</taxon>
        <taxon>Diptera</taxon>
        <taxon>Nematocera</taxon>
        <taxon>Culicoidea</taxon>
        <taxon>Culicidae</taxon>
        <taxon>Anophelinae</taxon>
        <taxon>Anopheles</taxon>
    </lineage>
</organism>
<evidence type="ECO:0000259" key="1">
    <source>
        <dbReference type="Pfam" id="PF23309"/>
    </source>
</evidence>
<evidence type="ECO:0000313" key="2">
    <source>
        <dbReference type="EnsemblMetazoa" id="AEPI011370-PA"/>
    </source>
</evidence>
<reference evidence="3" key="1">
    <citation type="submission" date="2013-03" db="EMBL/GenBank/DDBJ databases">
        <title>The Genome Sequence of Anopheles epiroticus epiroticus2.</title>
        <authorList>
            <consortium name="The Broad Institute Genomics Platform"/>
            <person name="Neafsey D.E."/>
            <person name="Howell P."/>
            <person name="Walker B."/>
            <person name="Young S.K."/>
            <person name="Zeng Q."/>
            <person name="Gargeya S."/>
            <person name="Fitzgerald M."/>
            <person name="Haas B."/>
            <person name="Abouelleil A."/>
            <person name="Allen A.W."/>
            <person name="Alvarado L."/>
            <person name="Arachchi H.M."/>
            <person name="Berlin A.M."/>
            <person name="Chapman S.B."/>
            <person name="Gainer-Dewar J."/>
            <person name="Goldberg J."/>
            <person name="Griggs A."/>
            <person name="Gujja S."/>
            <person name="Hansen M."/>
            <person name="Howarth C."/>
            <person name="Imamovic A."/>
            <person name="Ireland A."/>
            <person name="Larimer J."/>
            <person name="McCowan C."/>
            <person name="Murphy C."/>
            <person name="Pearson M."/>
            <person name="Poon T.W."/>
            <person name="Priest M."/>
            <person name="Roberts A."/>
            <person name="Saif S."/>
            <person name="Shea T."/>
            <person name="Sisk P."/>
            <person name="Sykes S."/>
            <person name="Wortman J."/>
            <person name="Nusbaum C."/>
            <person name="Birren B."/>
        </authorList>
    </citation>
    <scope>NUCLEOTIDE SEQUENCE [LARGE SCALE GENOMIC DNA]</scope>
    <source>
        <strain evidence="3">Epiroticus2</strain>
    </source>
</reference>
<reference evidence="2" key="2">
    <citation type="submission" date="2020-05" db="UniProtKB">
        <authorList>
            <consortium name="EnsemblMetazoa"/>
        </authorList>
    </citation>
    <scope>IDENTIFICATION</scope>
    <source>
        <strain evidence="2">Epiroticus2</strain>
    </source>
</reference>
<sequence length="240" mass="27142">QIEEFHYDEEANVTFEPWFARYEDLFAQDASRLDDAAKVRLLGRKLGAGEYARFANYILPRAPRDLSFEEMVKKLILLFGKTESTLRKRYNFLSMTKLRTEDLLTFTGRVKRACAQFEFSSMTEEQFQCLVLVCVSACIRFKLEVISKGTSGTMSVIPNRSEGVLKPSLVPRVGFAEHPIGLVTVPTEPTSVVIVDVRAIERGSATRLADAEDDRGSIVVVQYHPGWCAACNRNGNLWEY</sequence>
<keyword evidence="3" id="KW-1185">Reference proteome</keyword>